<dbReference type="Pfam" id="PF22657">
    <property type="entry name" value="SSB_1"/>
    <property type="match status" value="1"/>
</dbReference>
<dbReference type="HAMAP" id="MF_00720">
    <property type="entry name" value="PriB"/>
    <property type="match status" value="1"/>
</dbReference>
<protein>
    <recommendedName>
        <fullName evidence="4">Replication restart protein PriB</fullName>
    </recommendedName>
</protein>
<comment type="caution">
    <text evidence="5">The sequence shown here is derived from an EMBL/GenBank/DDBJ whole genome shotgun (WGS) entry which is preliminary data.</text>
</comment>
<organism evidence="5 6">
    <name type="scientific">Aquariibacter lacus</name>
    <dbReference type="NCBI Taxonomy" id="2801332"/>
    <lineage>
        <taxon>Bacteria</taxon>
        <taxon>Pseudomonadati</taxon>
        <taxon>Pseudomonadota</taxon>
        <taxon>Betaproteobacteria</taxon>
        <taxon>Burkholderiales</taxon>
        <taxon>Sphaerotilaceae</taxon>
        <taxon>Aquariibacter</taxon>
    </lineage>
</organism>
<keyword evidence="2 4" id="KW-0235">DNA replication</keyword>
<dbReference type="InterPro" id="IPR012340">
    <property type="entry name" value="NA-bd_OB-fold"/>
</dbReference>
<dbReference type="InterPro" id="IPR023646">
    <property type="entry name" value="Prisomal_replication_PriB"/>
</dbReference>
<evidence type="ECO:0000256" key="3">
    <source>
        <dbReference type="ARBA" id="ARBA00023125"/>
    </source>
</evidence>
<evidence type="ECO:0000313" key="6">
    <source>
        <dbReference type="Proteomes" id="UP000643207"/>
    </source>
</evidence>
<dbReference type="GO" id="GO:0003697">
    <property type="term" value="F:single-stranded DNA binding"/>
    <property type="evidence" value="ECO:0007669"/>
    <property type="project" value="UniProtKB-UniRule"/>
</dbReference>
<name>A0A9X0XHL9_9BURK</name>
<accession>A0A9X0XHL9</accession>
<evidence type="ECO:0000256" key="2">
    <source>
        <dbReference type="ARBA" id="ARBA00022705"/>
    </source>
</evidence>
<keyword evidence="6" id="KW-1185">Reference proteome</keyword>
<proteinExistence type="inferred from homology"/>
<dbReference type="Gene3D" id="2.40.50.140">
    <property type="entry name" value="Nucleic acid-binding proteins"/>
    <property type="match status" value="1"/>
</dbReference>
<dbReference type="AlphaFoldDB" id="A0A9X0XHL9"/>
<dbReference type="GO" id="GO:1990077">
    <property type="term" value="C:primosome complex"/>
    <property type="evidence" value="ECO:0007669"/>
    <property type="project" value="UniProtKB-UniRule"/>
</dbReference>
<evidence type="ECO:0000313" key="5">
    <source>
        <dbReference type="EMBL" id="MBL0720118.1"/>
    </source>
</evidence>
<dbReference type="PROSITE" id="PS50935">
    <property type="entry name" value="SSB"/>
    <property type="match status" value="1"/>
</dbReference>
<comment type="function">
    <text evidence="4">Involved in the restart of stalled replication forks, which reloads the replicative helicase on sites other than the origin of replication; the PriA-PriB pathway is the major replication restart pathway. During primosome assembly it facilitates complex formation between PriA and DnaT on DNA; stabilizes PriA on DNA. Stimulates the DNA unwinding activity of PriA helicase.</text>
</comment>
<dbReference type="EMBL" id="JAERRA010000001">
    <property type="protein sequence ID" value="MBL0720118.1"/>
    <property type="molecule type" value="Genomic_DNA"/>
</dbReference>
<dbReference type="SUPFAM" id="SSF50249">
    <property type="entry name" value="Nucleic acid-binding proteins"/>
    <property type="match status" value="1"/>
</dbReference>
<comment type="subunit">
    <text evidence="4">Homodimer. Interacts with PriA and DnaT. Component of the replication restart primosome. Primosome assembly occurs via a 'hand-off' mechanism. PriA binds to replication forks, subsequently PriB then DnaT bind; DnaT then displaces ssDNA to generate the helicase loading substrate.</text>
</comment>
<evidence type="ECO:0000256" key="4">
    <source>
        <dbReference type="HAMAP-Rule" id="MF_00720"/>
    </source>
</evidence>
<keyword evidence="3 4" id="KW-0238">DNA-binding</keyword>
<comment type="similarity">
    <text evidence="4">Belongs to the PriB family.</text>
</comment>
<dbReference type="NCBIfam" id="TIGR04418">
    <property type="entry name" value="PriB_gamma"/>
    <property type="match status" value="1"/>
</dbReference>
<evidence type="ECO:0000256" key="1">
    <source>
        <dbReference type="ARBA" id="ARBA00022515"/>
    </source>
</evidence>
<dbReference type="RefSeq" id="WP_201825916.1">
    <property type="nucleotide sequence ID" value="NZ_JAERRA010000001.1"/>
</dbReference>
<keyword evidence="1 4" id="KW-0639">Primosome</keyword>
<dbReference type="Proteomes" id="UP000643207">
    <property type="component" value="Unassembled WGS sequence"/>
</dbReference>
<reference evidence="5 6" key="1">
    <citation type="submission" date="2021-01" db="EMBL/GenBank/DDBJ databases">
        <title>Piscinibacter sp. Jin2 Genome sequencing and assembly.</title>
        <authorList>
            <person name="Kim I."/>
        </authorList>
    </citation>
    <scope>NUCLEOTIDE SEQUENCE [LARGE SCALE GENOMIC DNA]</scope>
    <source>
        <strain evidence="5 6">Jin2</strain>
    </source>
</reference>
<dbReference type="InterPro" id="IPR000424">
    <property type="entry name" value="Primosome_PriB/ssb"/>
</dbReference>
<dbReference type="GO" id="GO:0006269">
    <property type="term" value="P:DNA replication, synthesis of primer"/>
    <property type="evidence" value="ECO:0007669"/>
    <property type="project" value="UniProtKB-KW"/>
</dbReference>
<sequence>MNRVVLTGSLAERGVLRYTPAGLPALDLRLTHASEVVEAGAVRKIAFEIRALALGELAGQAARLAVGEAIEVEGFLGPAFRGAGVRLHLTGFQPMSSPPIRSKVQE</sequence>
<gene>
    <name evidence="4 5" type="primary">priB</name>
    <name evidence="5" type="ORF">JI742_09480</name>
</gene>